<feature type="non-terminal residue" evidence="1">
    <location>
        <position position="1"/>
    </location>
</feature>
<gene>
    <name evidence="1" type="ORF">GMARGA_LOCUS41515</name>
</gene>
<evidence type="ECO:0000313" key="1">
    <source>
        <dbReference type="EMBL" id="CAG8852694.1"/>
    </source>
</evidence>
<evidence type="ECO:0000313" key="2">
    <source>
        <dbReference type="Proteomes" id="UP000789901"/>
    </source>
</evidence>
<proteinExistence type="predicted"/>
<accession>A0ABN7XBV6</accession>
<protein>
    <submittedName>
        <fullName evidence="1">22171_t:CDS:1</fullName>
    </submittedName>
</protein>
<comment type="caution">
    <text evidence="1">The sequence shown here is derived from an EMBL/GenBank/DDBJ whole genome shotgun (WGS) entry which is preliminary data.</text>
</comment>
<dbReference type="EMBL" id="CAJVQB010115246">
    <property type="protein sequence ID" value="CAG8852694.1"/>
    <property type="molecule type" value="Genomic_DNA"/>
</dbReference>
<keyword evidence="2" id="KW-1185">Reference proteome</keyword>
<name>A0ABN7XBV6_GIGMA</name>
<reference evidence="1 2" key="1">
    <citation type="submission" date="2021-06" db="EMBL/GenBank/DDBJ databases">
        <authorList>
            <person name="Kallberg Y."/>
            <person name="Tangrot J."/>
            <person name="Rosling A."/>
        </authorList>
    </citation>
    <scope>NUCLEOTIDE SEQUENCE [LARGE SCALE GENOMIC DNA]</scope>
    <source>
        <strain evidence="1 2">120-4 pot B 10/14</strain>
    </source>
</reference>
<dbReference type="Proteomes" id="UP000789901">
    <property type="component" value="Unassembled WGS sequence"/>
</dbReference>
<sequence length="61" mass="6968">DNTTDPEKDPENDASNLLKVLRTFKEKDPTWFIADYCVDKHQCSKVLAQALMSDETTSSYI</sequence>
<organism evidence="1 2">
    <name type="scientific">Gigaspora margarita</name>
    <dbReference type="NCBI Taxonomy" id="4874"/>
    <lineage>
        <taxon>Eukaryota</taxon>
        <taxon>Fungi</taxon>
        <taxon>Fungi incertae sedis</taxon>
        <taxon>Mucoromycota</taxon>
        <taxon>Glomeromycotina</taxon>
        <taxon>Glomeromycetes</taxon>
        <taxon>Diversisporales</taxon>
        <taxon>Gigasporaceae</taxon>
        <taxon>Gigaspora</taxon>
    </lineage>
</organism>